<organism evidence="2 3">
    <name type="scientific">Acanthocheilonema viteae</name>
    <name type="common">Filarial nematode worm</name>
    <name type="synonym">Dipetalonema viteae</name>
    <dbReference type="NCBI Taxonomy" id="6277"/>
    <lineage>
        <taxon>Eukaryota</taxon>
        <taxon>Metazoa</taxon>
        <taxon>Ecdysozoa</taxon>
        <taxon>Nematoda</taxon>
        <taxon>Chromadorea</taxon>
        <taxon>Rhabditida</taxon>
        <taxon>Spirurina</taxon>
        <taxon>Spiruromorpha</taxon>
        <taxon>Filarioidea</taxon>
        <taxon>Onchocercidae</taxon>
        <taxon>Acanthocheilonema</taxon>
    </lineage>
</organism>
<keyword evidence="1" id="KW-0472">Membrane</keyword>
<dbReference type="Proteomes" id="UP000276991">
    <property type="component" value="Unassembled WGS sequence"/>
</dbReference>
<evidence type="ECO:0000256" key="1">
    <source>
        <dbReference type="SAM" id="Phobius"/>
    </source>
</evidence>
<reference evidence="2 3" key="1">
    <citation type="submission" date="2018-08" db="EMBL/GenBank/DDBJ databases">
        <authorList>
            <person name="Laetsch R D."/>
            <person name="Stevens L."/>
            <person name="Kumar S."/>
            <person name="Blaxter L. M."/>
        </authorList>
    </citation>
    <scope>NUCLEOTIDE SEQUENCE [LARGE SCALE GENOMIC DNA]</scope>
</reference>
<protein>
    <submittedName>
        <fullName evidence="2">Uncharacterized protein</fullName>
    </submittedName>
</protein>
<sequence>SPVAETIFFAVGALTLSVLFAVHCGLVTFGVVEEEPQFEML</sequence>
<keyword evidence="1" id="KW-0812">Transmembrane</keyword>
<dbReference type="STRING" id="6277.A0A498SBU8"/>
<proteinExistence type="predicted"/>
<evidence type="ECO:0000313" key="2">
    <source>
        <dbReference type="EMBL" id="VBB29026.1"/>
    </source>
</evidence>
<dbReference type="AlphaFoldDB" id="A0A498SBU8"/>
<keyword evidence="3" id="KW-1185">Reference proteome</keyword>
<accession>A0A498SBU8</accession>
<feature type="non-terminal residue" evidence="2">
    <location>
        <position position="1"/>
    </location>
</feature>
<dbReference type="OrthoDB" id="5835136at2759"/>
<keyword evidence="1" id="KW-1133">Transmembrane helix</keyword>
<evidence type="ECO:0000313" key="3">
    <source>
        <dbReference type="Proteomes" id="UP000276991"/>
    </source>
</evidence>
<name>A0A498SBU8_ACAVI</name>
<dbReference type="EMBL" id="UPTC01000519">
    <property type="protein sequence ID" value="VBB29026.1"/>
    <property type="molecule type" value="Genomic_DNA"/>
</dbReference>
<gene>
    <name evidence="2" type="ORF">NAV_LOCUS3835</name>
</gene>
<feature type="transmembrane region" description="Helical" evidence="1">
    <location>
        <begin position="6"/>
        <end position="32"/>
    </location>
</feature>